<evidence type="ECO:0000256" key="4">
    <source>
        <dbReference type="ARBA" id="ARBA00022833"/>
    </source>
</evidence>
<protein>
    <submittedName>
        <fullName evidence="7">Uncharacterized protein</fullName>
    </submittedName>
</protein>
<feature type="region of interest" description="Disordered" evidence="6">
    <location>
        <begin position="42"/>
        <end position="85"/>
    </location>
</feature>
<dbReference type="EMBL" id="JACXVP010000006">
    <property type="protein sequence ID" value="KAG5598730.1"/>
    <property type="molecule type" value="Genomic_DNA"/>
</dbReference>
<evidence type="ECO:0000313" key="8">
    <source>
        <dbReference type="Proteomes" id="UP000824120"/>
    </source>
</evidence>
<keyword evidence="3" id="KW-0863">Zinc-finger</keyword>
<feature type="compositionally biased region" description="Basic and acidic residues" evidence="6">
    <location>
        <begin position="8"/>
        <end position="18"/>
    </location>
</feature>
<keyword evidence="2" id="KW-0479">Metal-binding</keyword>
<dbReference type="PANTHER" id="PTHR46481:SF10">
    <property type="entry name" value="ZINC FINGER BED DOMAIN-CONTAINING PROTEIN 39"/>
    <property type="match status" value="1"/>
</dbReference>
<reference evidence="7 8" key="1">
    <citation type="submission" date="2020-09" db="EMBL/GenBank/DDBJ databases">
        <title>De no assembly of potato wild relative species, Solanum commersonii.</title>
        <authorList>
            <person name="Cho K."/>
        </authorList>
    </citation>
    <scope>NUCLEOTIDE SEQUENCE [LARGE SCALE GENOMIC DNA]</scope>
    <source>
        <strain evidence="7">LZ3.2</strain>
        <tissue evidence="7">Leaf</tissue>
    </source>
</reference>
<feature type="compositionally biased region" description="Polar residues" evidence="6">
    <location>
        <begin position="72"/>
        <end position="85"/>
    </location>
</feature>
<keyword evidence="5" id="KW-0539">Nucleus</keyword>
<evidence type="ECO:0000256" key="1">
    <source>
        <dbReference type="ARBA" id="ARBA00004123"/>
    </source>
</evidence>
<evidence type="ECO:0000256" key="6">
    <source>
        <dbReference type="SAM" id="MobiDB-lite"/>
    </source>
</evidence>
<dbReference type="AlphaFoldDB" id="A0A9J5YES3"/>
<gene>
    <name evidence="7" type="ORF">H5410_030100</name>
</gene>
<dbReference type="PANTHER" id="PTHR46481">
    <property type="entry name" value="ZINC FINGER BED DOMAIN-CONTAINING PROTEIN 4"/>
    <property type="match status" value="1"/>
</dbReference>
<keyword evidence="4" id="KW-0862">Zinc</keyword>
<evidence type="ECO:0000256" key="2">
    <source>
        <dbReference type="ARBA" id="ARBA00022723"/>
    </source>
</evidence>
<proteinExistence type="predicted"/>
<feature type="compositionally biased region" description="Acidic residues" evidence="6">
    <location>
        <begin position="56"/>
        <end position="68"/>
    </location>
</feature>
<evidence type="ECO:0000256" key="3">
    <source>
        <dbReference type="ARBA" id="ARBA00022771"/>
    </source>
</evidence>
<accession>A0A9J5YES3</accession>
<dbReference type="GO" id="GO:0008270">
    <property type="term" value="F:zinc ion binding"/>
    <property type="evidence" value="ECO:0007669"/>
    <property type="project" value="UniProtKB-KW"/>
</dbReference>
<sequence>MNEAQPTSEDHLVREPARRTRSRTFSGVWEGFGIGDRLGVGSPFGPGLGPNKPASEEVEVGSGEDELEDTHTSPVTNVPNETSNSTEQILDAHPLYLLQGRRWRSRWSGGLNRHLLSCVPIQYKEAKSLANRKKGIQVNDFDINVNESVGASNMVQGTLDPSNPSGPLTQRKYNKERDSENLAKMVSVCGLPYSFPSHPDFIEYIQQTYTPNYRDFSRNTVKSDVFVYQGKYCQYLRCLFSILNCRVSITSDMGRSVNGRDYLTVTAHWIDHN</sequence>
<dbReference type="GO" id="GO:0005634">
    <property type="term" value="C:nucleus"/>
    <property type="evidence" value="ECO:0007669"/>
    <property type="project" value="UniProtKB-SubCell"/>
</dbReference>
<comment type="subcellular location">
    <subcellularLocation>
        <location evidence="1">Nucleus</location>
    </subcellularLocation>
</comment>
<comment type="caution">
    <text evidence="7">The sequence shown here is derived from an EMBL/GenBank/DDBJ whole genome shotgun (WGS) entry which is preliminary data.</text>
</comment>
<evidence type="ECO:0000256" key="5">
    <source>
        <dbReference type="ARBA" id="ARBA00023242"/>
    </source>
</evidence>
<keyword evidence="8" id="KW-1185">Reference proteome</keyword>
<dbReference type="InterPro" id="IPR052035">
    <property type="entry name" value="ZnF_BED_domain_contain"/>
</dbReference>
<dbReference type="Proteomes" id="UP000824120">
    <property type="component" value="Chromosome 6"/>
</dbReference>
<name>A0A9J5YES3_SOLCO</name>
<organism evidence="7 8">
    <name type="scientific">Solanum commersonii</name>
    <name type="common">Commerson's wild potato</name>
    <name type="synonym">Commerson's nightshade</name>
    <dbReference type="NCBI Taxonomy" id="4109"/>
    <lineage>
        <taxon>Eukaryota</taxon>
        <taxon>Viridiplantae</taxon>
        <taxon>Streptophyta</taxon>
        <taxon>Embryophyta</taxon>
        <taxon>Tracheophyta</taxon>
        <taxon>Spermatophyta</taxon>
        <taxon>Magnoliopsida</taxon>
        <taxon>eudicotyledons</taxon>
        <taxon>Gunneridae</taxon>
        <taxon>Pentapetalae</taxon>
        <taxon>asterids</taxon>
        <taxon>lamiids</taxon>
        <taxon>Solanales</taxon>
        <taxon>Solanaceae</taxon>
        <taxon>Solanoideae</taxon>
        <taxon>Solaneae</taxon>
        <taxon>Solanum</taxon>
    </lineage>
</organism>
<evidence type="ECO:0000313" key="7">
    <source>
        <dbReference type="EMBL" id="KAG5598730.1"/>
    </source>
</evidence>
<feature type="region of interest" description="Disordered" evidence="6">
    <location>
        <begin position="1"/>
        <end position="22"/>
    </location>
</feature>